<feature type="domain" description="Nicotinate phosphoribosyltransferase N-terminal" evidence="10">
    <location>
        <begin position="6"/>
        <end position="130"/>
    </location>
</feature>
<dbReference type="PANTHER" id="PTHR11098:SF1">
    <property type="entry name" value="NICOTINATE PHOSPHORIBOSYLTRANSFERASE"/>
    <property type="match status" value="1"/>
</dbReference>
<dbReference type="NCBIfam" id="NF006695">
    <property type="entry name" value="PRK09243.1-2"/>
    <property type="match status" value="1"/>
</dbReference>
<comment type="catalytic activity">
    <reaction evidence="8 9">
        <text>5-phospho-alpha-D-ribose 1-diphosphate + nicotinate + ATP + H2O = nicotinate beta-D-ribonucleotide + ADP + phosphate + diphosphate</text>
        <dbReference type="Rhea" id="RHEA:36163"/>
        <dbReference type="ChEBI" id="CHEBI:15377"/>
        <dbReference type="ChEBI" id="CHEBI:30616"/>
        <dbReference type="ChEBI" id="CHEBI:32544"/>
        <dbReference type="ChEBI" id="CHEBI:33019"/>
        <dbReference type="ChEBI" id="CHEBI:43474"/>
        <dbReference type="ChEBI" id="CHEBI:57502"/>
        <dbReference type="ChEBI" id="CHEBI:58017"/>
        <dbReference type="ChEBI" id="CHEBI:456216"/>
        <dbReference type="EC" id="6.3.4.21"/>
    </reaction>
</comment>
<dbReference type="GO" id="GO:0004516">
    <property type="term" value="F:nicotinate phosphoribosyltransferase activity"/>
    <property type="evidence" value="ECO:0007669"/>
    <property type="project" value="UniProtKB-EC"/>
</dbReference>
<evidence type="ECO:0000259" key="11">
    <source>
        <dbReference type="Pfam" id="PF17956"/>
    </source>
</evidence>
<comment type="PTM">
    <text evidence="9">Transiently phosphorylated on a His residue during the reaction cycle. Phosphorylation strongly increases the affinity for substrates and increases the rate of nicotinate D-ribonucleotide production. Dephosphorylation regenerates the low-affinity form of the enzyme, leading to product release.</text>
</comment>
<feature type="domain" description="Nicotinate phosphoribosyltransferase C-terminal" evidence="11">
    <location>
        <begin position="355"/>
        <end position="463"/>
    </location>
</feature>
<dbReference type="SUPFAM" id="SSF54675">
    <property type="entry name" value="Nicotinate/Quinolinate PRTase N-terminal domain-like"/>
    <property type="match status" value="1"/>
</dbReference>
<dbReference type="NCBIfam" id="NF009131">
    <property type="entry name" value="PRK12484.1"/>
    <property type="match status" value="1"/>
</dbReference>
<dbReference type="CDD" id="cd01570">
    <property type="entry name" value="NAPRTase_A"/>
    <property type="match status" value="1"/>
</dbReference>
<evidence type="ECO:0000256" key="2">
    <source>
        <dbReference type="ARBA" id="ARBA00010897"/>
    </source>
</evidence>
<keyword evidence="12" id="KW-0328">Glycosyltransferase</keyword>
<evidence type="ECO:0000256" key="3">
    <source>
        <dbReference type="ARBA" id="ARBA00013236"/>
    </source>
</evidence>
<gene>
    <name evidence="12" type="ORF">JZM60_15995</name>
</gene>
<dbReference type="PIRSF" id="PIRSF000484">
    <property type="entry name" value="NAPRT"/>
    <property type="match status" value="1"/>
</dbReference>
<dbReference type="Gene3D" id="3.20.140.10">
    <property type="entry name" value="nicotinate phosphoribosyltransferase"/>
    <property type="match status" value="1"/>
</dbReference>
<dbReference type="NCBIfam" id="TIGR01513">
    <property type="entry name" value="NAPRTase_put"/>
    <property type="match status" value="1"/>
</dbReference>
<keyword evidence="13" id="KW-1185">Reference proteome</keyword>
<keyword evidence="7 9" id="KW-0808">Transferase</keyword>
<evidence type="ECO:0000259" key="10">
    <source>
        <dbReference type="Pfam" id="PF17767"/>
    </source>
</evidence>
<evidence type="ECO:0000256" key="4">
    <source>
        <dbReference type="ARBA" id="ARBA00022553"/>
    </source>
</evidence>
<dbReference type="InterPro" id="IPR036068">
    <property type="entry name" value="Nicotinate_pribotase-like_C"/>
</dbReference>
<dbReference type="InterPro" id="IPR007229">
    <property type="entry name" value="Nic_PRibTrfase-Fam"/>
</dbReference>
<evidence type="ECO:0000313" key="13">
    <source>
        <dbReference type="Proteomes" id="UP000663651"/>
    </source>
</evidence>
<keyword evidence="6 9" id="KW-0662">Pyridine nucleotide biosynthesis</keyword>
<reference evidence="12 13" key="1">
    <citation type="submission" date="2021-03" db="EMBL/GenBank/DDBJ databases">
        <title>Geobacter metallireducens gen. nov. sp. nov., a microorganism capable of coupling the complete oxidation of organic compounds to the reduction of iron and other metals.</title>
        <authorList>
            <person name="Li Y."/>
        </authorList>
    </citation>
    <scope>NUCLEOTIDE SEQUENCE [LARGE SCALE GENOMIC DNA]</scope>
    <source>
        <strain evidence="12 13">Jerry-YX</strain>
    </source>
</reference>
<organism evidence="12 13">
    <name type="scientific">Geobacter benzoatilyticus</name>
    <dbReference type="NCBI Taxonomy" id="2815309"/>
    <lineage>
        <taxon>Bacteria</taxon>
        <taxon>Pseudomonadati</taxon>
        <taxon>Thermodesulfobacteriota</taxon>
        <taxon>Desulfuromonadia</taxon>
        <taxon>Geobacterales</taxon>
        <taxon>Geobacteraceae</taxon>
        <taxon>Geobacter</taxon>
    </lineage>
</organism>
<evidence type="ECO:0000256" key="6">
    <source>
        <dbReference type="ARBA" id="ARBA00022642"/>
    </source>
</evidence>
<dbReference type="InterPro" id="IPR040727">
    <property type="entry name" value="NAPRTase_N"/>
</dbReference>
<dbReference type="Proteomes" id="UP000663651">
    <property type="component" value="Chromosome"/>
</dbReference>
<keyword evidence="4" id="KW-0597">Phosphoprotein</keyword>
<dbReference type="Gene3D" id="3.20.20.70">
    <property type="entry name" value="Aldolase class I"/>
    <property type="match status" value="1"/>
</dbReference>
<dbReference type="InterPro" id="IPR006405">
    <property type="entry name" value="Nic_PRibTrfase_pncB"/>
</dbReference>
<evidence type="ECO:0000256" key="5">
    <source>
        <dbReference type="ARBA" id="ARBA00022598"/>
    </source>
</evidence>
<evidence type="ECO:0000256" key="7">
    <source>
        <dbReference type="ARBA" id="ARBA00022679"/>
    </source>
</evidence>
<dbReference type="InterPro" id="IPR041619">
    <property type="entry name" value="NAPRTase_C"/>
</dbReference>
<comment type="similarity">
    <text evidence="2 9">Belongs to the NAPRTase family.</text>
</comment>
<dbReference type="InterPro" id="IPR013785">
    <property type="entry name" value="Aldolase_TIM"/>
</dbReference>
<dbReference type="Pfam" id="PF17956">
    <property type="entry name" value="NAPRTase_C"/>
    <property type="match status" value="1"/>
</dbReference>
<evidence type="ECO:0000256" key="1">
    <source>
        <dbReference type="ARBA" id="ARBA00004952"/>
    </source>
</evidence>
<dbReference type="EMBL" id="CP071382">
    <property type="protein sequence ID" value="QSV45595.1"/>
    <property type="molecule type" value="Genomic_DNA"/>
</dbReference>
<accession>A0ABX7Q3J0</accession>
<evidence type="ECO:0000313" key="12">
    <source>
        <dbReference type="EMBL" id="QSV45595.1"/>
    </source>
</evidence>
<dbReference type="EC" id="6.3.4.21" evidence="3 9"/>
<evidence type="ECO:0000256" key="9">
    <source>
        <dbReference type="RuleBase" id="RU365100"/>
    </source>
</evidence>
<dbReference type="SUPFAM" id="SSF51690">
    <property type="entry name" value="Nicotinate/Quinolinate PRTase C-terminal domain-like"/>
    <property type="match status" value="1"/>
</dbReference>
<sequence length="483" mass="52582">MRYSPLLTDLYQLTMLAGYLEEGMAEEPAVFDLFFRHNPFQGGYAVFAGLETALSFLESINFTEDELEYLQGLGMFRPRFIDFLRSFRFRGKVTAAPEGTVVFANEPLVTVEAPLAQAQLVETALLNIINFQTLVATKAARIVNAAAGGTVLEFGLRRAQGPDGGVSEARAAYVGGVKSTSNVLAGKLFGIPVKGTHAHSWIMAFPDELAAFRAYAEVFPDTCILLVDTYDTLKSGIPNAITVARELRAKGYELAGVRIDSGDLAYLSREARRMFDEAGFPSAKIVASNELDEFVIESMRGEGSRVDIYGVGTRLATCAGDGGGALGGVYKLVRIGDRPKLKVTSDIAKATLPDRKRLLRAVSPDGSFVLDVICLHDEVISPGDTVFDPLNPLQSVTIPLNARFEEVRSVVMEGGARTSAHQPSLDDMADRSSEQLSRLPQGCLRFINPHKYKVSISSGLNNLRLRLMDEVQQGYRKLQPGGN</sequence>
<dbReference type="GO" id="GO:0016757">
    <property type="term" value="F:glycosyltransferase activity"/>
    <property type="evidence" value="ECO:0007669"/>
    <property type="project" value="UniProtKB-KW"/>
</dbReference>
<evidence type="ECO:0000256" key="8">
    <source>
        <dbReference type="ARBA" id="ARBA00048668"/>
    </source>
</evidence>
<dbReference type="RefSeq" id="WP_207163388.1">
    <property type="nucleotide sequence ID" value="NZ_CP071382.1"/>
</dbReference>
<keyword evidence="5 9" id="KW-0436">Ligase</keyword>
<name>A0ABX7Q3J0_9BACT</name>
<comment type="function">
    <text evidence="9">Catalyzes the first step in the biosynthesis of NAD from nicotinic acid, the ATP-dependent synthesis of beta-nicotinate D-ribonucleotide from nicotinate and 5-phospho-D-ribose 1-phosphate.</text>
</comment>
<proteinExistence type="inferred from homology"/>
<comment type="pathway">
    <text evidence="1 9">Cofactor biosynthesis; NAD(+) biosynthesis; nicotinate D-ribonucleotide from nicotinate: step 1/1.</text>
</comment>
<dbReference type="PANTHER" id="PTHR11098">
    <property type="entry name" value="NICOTINATE PHOSPHORIBOSYLTRANSFERASE"/>
    <property type="match status" value="1"/>
</dbReference>
<protein>
    <recommendedName>
        <fullName evidence="3 9">Nicotinate phosphoribosyltransferase</fullName>
        <ecNumber evidence="3 9">6.3.4.21</ecNumber>
    </recommendedName>
</protein>
<dbReference type="Pfam" id="PF17767">
    <property type="entry name" value="NAPRTase_N"/>
    <property type="match status" value="1"/>
</dbReference>